<keyword evidence="1" id="KW-0378">Hydrolase</keyword>
<dbReference type="EMBL" id="JAAGYR010000002">
    <property type="protein sequence ID" value="NEN74952.1"/>
    <property type="molecule type" value="Genomic_DNA"/>
</dbReference>
<sequence>MFFSHRFRFVSIVGITLFLAACSTVTQHRYRSIDHVKRPHVERVNFDPSDIKKGTGTTQLVGRAYLQDSRQFKEYSGAMIDVVLNPVSKASEQWFKEVCQRGRVLSEPASALYKQALYQVKTNTFGQFAFPNVPQGEYFLSTRLYWVDTAPRSGPVEYGGLLAKRVKLTSAAQAIDLNQQDRCAGYFH</sequence>
<protein>
    <submittedName>
        <fullName evidence="1">Carboxypeptidase regulatory-like domain-containing protein</fullName>
    </submittedName>
</protein>
<dbReference type="SUPFAM" id="SSF117074">
    <property type="entry name" value="Hypothetical protein PA1324"/>
    <property type="match status" value="1"/>
</dbReference>
<dbReference type="PROSITE" id="PS51257">
    <property type="entry name" value="PROKAR_LIPOPROTEIN"/>
    <property type="match status" value="1"/>
</dbReference>
<keyword evidence="2" id="KW-1185">Reference proteome</keyword>
<evidence type="ECO:0000313" key="1">
    <source>
        <dbReference type="EMBL" id="NEN74952.1"/>
    </source>
</evidence>
<keyword evidence="1" id="KW-0645">Protease</keyword>
<keyword evidence="1" id="KW-0121">Carboxypeptidase</keyword>
<gene>
    <name evidence="1" type="ORF">F9B74_01225</name>
</gene>
<comment type="caution">
    <text evidence="1">The sequence shown here is derived from an EMBL/GenBank/DDBJ whole genome shotgun (WGS) entry which is preliminary data.</text>
</comment>
<dbReference type="AlphaFoldDB" id="A0A6L9Y3H8"/>
<evidence type="ECO:0000313" key="2">
    <source>
        <dbReference type="Proteomes" id="UP000477651"/>
    </source>
</evidence>
<accession>A0A6L9Y3H8</accession>
<dbReference type="GO" id="GO:0004180">
    <property type="term" value="F:carboxypeptidase activity"/>
    <property type="evidence" value="ECO:0007669"/>
    <property type="project" value="UniProtKB-KW"/>
</dbReference>
<proteinExistence type="predicted"/>
<dbReference type="Proteomes" id="UP000477651">
    <property type="component" value="Unassembled WGS sequence"/>
</dbReference>
<organism evidence="1 2">
    <name type="scientific">Pelistega ratti</name>
    <dbReference type="NCBI Taxonomy" id="2652177"/>
    <lineage>
        <taxon>Bacteria</taxon>
        <taxon>Pseudomonadati</taxon>
        <taxon>Pseudomonadota</taxon>
        <taxon>Betaproteobacteria</taxon>
        <taxon>Burkholderiales</taxon>
        <taxon>Alcaligenaceae</taxon>
        <taxon>Pelistega</taxon>
    </lineage>
</organism>
<reference evidence="1 2" key="1">
    <citation type="submission" date="2020-02" db="EMBL/GenBank/DDBJ databases">
        <title>Pelistega sp. NLN82 were isolated from wild rodents of the Hainan Island.</title>
        <authorList>
            <person name="Niu N."/>
            <person name="Zhou J."/>
        </authorList>
    </citation>
    <scope>NUCLEOTIDE SEQUENCE [LARGE SCALE GENOMIC DNA]</scope>
    <source>
        <strain evidence="1 2">NLN82</strain>
    </source>
</reference>
<dbReference type="RefSeq" id="WP_163763739.1">
    <property type="nucleotide sequence ID" value="NZ_JAAGYR010000002.1"/>
</dbReference>
<name>A0A6L9Y3H8_9BURK</name>